<accession>A0A1J5RTC3</accession>
<sequence>MHMLSNQSCARTQPRGNDTEPPGPARKGGEDLVGRDPRKARAGPGRNWHGGEPQLVKPAAHACKLANHRGHAHGEVIFRESQNPKPFSAQKSPSILMDINRMRLAVASAAIHPDPMLLKIRLGRGRTRQTRARGSYRGLGTGQNYDLDRSGEPRILPGRVLAASLLGDGWRRSKGSARTRSMSVRPPPTSRGRLRFFPLTWEGLWLGQVRTGADSGNLDRFSAPSSLPAARPAPRHPADSARRG</sequence>
<reference evidence="2" key="1">
    <citation type="submission" date="2016-10" db="EMBL/GenBank/DDBJ databases">
        <title>Sequence of Gallionella enrichment culture.</title>
        <authorList>
            <person name="Poehlein A."/>
            <person name="Muehling M."/>
            <person name="Daniel R."/>
        </authorList>
    </citation>
    <scope>NUCLEOTIDE SEQUENCE</scope>
</reference>
<evidence type="ECO:0000256" key="1">
    <source>
        <dbReference type="SAM" id="MobiDB-lite"/>
    </source>
</evidence>
<dbReference type="EMBL" id="MLJW01000263">
    <property type="protein sequence ID" value="OIQ91317.1"/>
    <property type="molecule type" value="Genomic_DNA"/>
</dbReference>
<feature type="compositionally biased region" description="Basic and acidic residues" evidence="1">
    <location>
        <begin position="27"/>
        <end position="39"/>
    </location>
</feature>
<protein>
    <submittedName>
        <fullName evidence="2">Uncharacterized protein</fullName>
    </submittedName>
</protein>
<name>A0A1J5RTC3_9ZZZZ</name>
<gene>
    <name evidence="2" type="ORF">GALL_267840</name>
</gene>
<proteinExistence type="predicted"/>
<feature type="region of interest" description="Disordered" evidence="1">
    <location>
        <begin position="216"/>
        <end position="244"/>
    </location>
</feature>
<comment type="caution">
    <text evidence="2">The sequence shown here is derived from an EMBL/GenBank/DDBJ whole genome shotgun (WGS) entry which is preliminary data.</text>
</comment>
<dbReference type="AlphaFoldDB" id="A0A1J5RTC3"/>
<feature type="compositionally biased region" description="Low complexity" evidence="1">
    <location>
        <begin position="220"/>
        <end position="232"/>
    </location>
</feature>
<feature type="region of interest" description="Disordered" evidence="1">
    <location>
        <begin position="1"/>
        <end position="53"/>
    </location>
</feature>
<evidence type="ECO:0000313" key="2">
    <source>
        <dbReference type="EMBL" id="OIQ91317.1"/>
    </source>
</evidence>
<feature type="compositionally biased region" description="Polar residues" evidence="1">
    <location>
        <begin position="1"/>
        <end position="16"/>
    </location>
</feature>
<organism evidence="2">
    <name type="scientific">mine drainage metagenome</name>
    <dbReference type="NCBI Taxonomy" id="410659"/>
    <lineage>
        <taxon>unclassified sequences</taxon>
        <taxon>metagenomes</taxon>
        <taxon>ecological metagenomes</taxon>
    </lineage>
</organism>